<dbReference type="GO" id="GO:0008270">
    <property type="term" value="F:zinc ion binding"/>
    <property type="evidence" value="ECO:0007669"/>
    <property type="project" value="UniProtKB-UniRule"/>
</dbReference>
<accession>A0A918NDH6</accession>
<dbReference type="Gene3D" id="3.40.50.1220">
    <property type="entry name" value="TPP-binding domain"/>
    <property type="match status" value="1"/>
</dbReference>
<dbReference type="Proteomes" id="UP000619244">
    <property type="component" value="Unassembled WGS sequence"/>
</dbReference>
<comment type="cofactor">
    <cofactor evidence="5">
        <name>Zn(2+)</name>
        <dbReference type="ChEBI" id="CHEBI:29105"/>
    </cofactor>
    <text evidence="5">Binds 1 zinc ion per subunit.</text>
</comment>
<feature type="region of interest" description="Disordered" evidence="7">
    <location>
        <begin position="1"/>
        <end position="78"/>
    </location>
</feature>
<dbReference type="Gene3D" id="3.30.1600.10">
    <property type="entry name" value="SIR2/SIRT2 'Small Domain"/>
    <property type="match status" value="1"/>
</dbReference>
<proteinExistence type="inferred from homology"/>
<evidence type="ECO:0000256" key="6">
    <source>
        <dbReference type="PROSITE-ProRule" id="PRU00236"/>
    </source>
</evidence>
<feature type="binding site" evidence="5 6">
    <location>
        <position position="245"/>
    </location>
    <ligand>
        <name>Zn(2+)</name>
        <dbReference type="ChEBI" id="CHEBI:29105"/>
    </ligand>
</feature>
<dbReference type="InterPro" id="IPR026591">
    <property type="entry name" value="Sirtuin_cat_small_dom_sf"/>
</dbReference>
<evidence type="ECO:0000256" key="4">
    <source>
        <dbReference type="ARBA" id="ARBA00023027"/>
    </source>
</evidence>
<gene>
    <name evidence="9" type="primary">cobB1</name>
    <name evidence="5" type="synonym">cobB</name>
    <name evidence="9" type="ORF">GCM10010358_12960</name>
</gene>
<dbReference type="InterPro" id="IPR003000">
    <property type="entry name" value="Sirtuin"/>
</dbReference>
<dbReference type="GO" id="GO:0017136">
    <property type="term" value="F:histone deacetylase activity, NAD-dependent"/>
    <property type="evidence" value="ECO:0007669"/>
    <property type="project" value="TreeGrafter"/>
</dbReference>
<name>A0A918NDH6_9ACTN</name>
<dbReference type="CDD" id="cd01409">
    <property type="entry name" value="SIRT4"/>
    <property type="match status" value="1"/>
</dbReference>
<comment type="function">
    <text evidence="5">NAD-dependent protein deacetylase which modulates the activities of several enzymes which are inactive in their acetylated form.</text>
</comment>
<comment type="catalytic activity">
    <reaction evidence="5">
        <text>N(6)-acetyl-L-lysyl-[protein] + NAD(+) + H2O = 2''-O-acetyl-ADP-D-ribose + nicotinamide + L-lysyl-[protein]</text>
        <dbReference type="Rhea" id="RHEA:43636"/>
        <dbReference type="Rhea" id="RHEA-COMP:9752"/>
        <dbReference type="Rhea" id="RHEA-COMP:10731"/>
        <dbReference type="ChEBI" id="CHEBI:15377"/>
        <dbReference type="ChEBI" id="CHEBI:17154"/>
        <dbReference type="ChEBI" id="CHEBI:29969"/>
        <dbReference type="ChEBI" id="CHEBI:57540"/>
        <dbReference type="ChEBI" id="CHEBI:61930"/>
        <dbReference type="ChEBI" id="CHEBI:83767"/>
        <dbReference type="EC" id="2.3.1.286"/>
    </reaction>
</comment>
<keyword evidence="1 5" id="KW-0808">Transferase</keyword>
<dbReference type="AlphaFoldDB" id="A0A918NDH6"/>
<dbReference type="SUPFAM" id="SSF52467">
    <property type="entry name" value="DHS-like NAD/FAD-binding domain"/>
    <property type="match status" value="1"/>
</dbReference>
<feature type="binding site" evidence="5">
    <location>
        <begin position="87"/>
        <end position="107"/>
    </location>
    <ligand>
        <name>NAD(+)</name>
        <dbReference type="ChEBI" id="CHEBI:57540"/>
    </ligand>
</feature>
<comment type="caution">
    <text evidence="5">Lacks conserved residue(s) required for the propagation of feature annotation.</text>
</comment>
<keyword evidence="4 5" id="KW-0520">NAD</keyword>
<evidence type="ECO:0000256" key="3">
    <source>
        <dbReference type="ARBA" id="ARBA00022833"/>
    </source>
</evidence>
<evidence type="ECO:0000256" key="1">
    <source>
        <dbReference type="ARBA" id="ARBA00022679"/>
    </source>
</evidence>
<feature type="compositionally biased region" description="Low complexity" evidence="7">
    <location>
        <begin position="58"/>
        <end position="78"/>
    </location>
</feature>
<feature type="binding site" evidence="5">
    <location>
        <begin position="165"/>
        <end position="168"/>
    </location>
    <ligand>
        <name>NAD(+)</name>
        <dbReference type="ChEBI" id="CHEBI:57540"/>
    </ligand>
</feature>
<dbReference type="EMBL" id="BMVU01000003">
    <property type="protein sequence ID" value="GGX59863.1"/>
    <property type="molecule type" value="Genomic_DNA"/>
</dbReference>
<dbReference type="HAMAP" id="MF_01967">
    <property type="entry name" value="Sirtuin_ClassII"/>
    <property type="match status" value="1"/>
</dbReference>
<dbReference type="InterPro" id="IPR029035">
    <property type="entry name" value="DHS-like_NAD/FAD-binding_dom"/>
</dbReference>
<dbReference type="InterPro" id="IPR026587">
    <property type="entry name" value="Sirtuin_class_II"/>
</dbReference>
<feature type="binding site" evidence="5 6">
    <location>
        <position position="194"/>
    </location>
    <ligand>
        <name>Zn(2+)</name>
        <dbReference type="ChEBI" id="CHEBI:29105"/>
    </ligand>
</feature>
<keyword evidence="3 5" id="KW-0862">Zinc</keyword>
<reference evidence="9" key="2">
    <citation type="submission" date="2020-09" db="EMBL/GenBank/DDBJ databases">
        <authorList>
            <person name="Sun Q."/>
            <person name="Ohkuma M."/>
        </authorList>
    </citation>
    <scope>NUCLEOTIDE SEQUENCE</scope>
    <source>
        <strain evidence="9">JCM 4790</strain>
    </source>
</reference>
<evidence type="ECO:0000256" key="2">
    <source>
        <dbReference type="ARBA" id="ARBA00022723"/>
    </source>
</evidence>
<feature type="binding site" evidence="5">
    <location>
        <begin position="282"/>
        <end position="284"/>
    </location>
    <ligand>
        <name>NAD(+)</name>
        <dbReference type="ChEBI" id="CHEBI:57540"/>
    </ligand>
</feature>
<comment type="similarity">
    <text evidence="5">Belongs to the sirtuin family. Class II subfamily.</text>
</comment>
<keyword evidence="5" id="KW-0963">Cytoplasm</keyword>
<comment type="caution">
    <text evidence="9">The sequence shown here is derived from an EMBL/GenBank/DDBJ whole genome shotgun (WGS) entry which is preliminary data.</text>
</comment>
<evidence type="ECO:0000256" key="5">
    <source>
        <dbReference type="HAMAP-Rule" id="MF_01967"/>
    </source>
</evidence>
<feature type="binding site" evidence="5 6">
    <location>
        <position position="191"/>
    </location>
    <ligand>
        <name>Zn(2+)</name>
        <dbReference type="ChEBI" id="CHEBI:29105"/>
    </ligand>
</feature>
<sequence>MRHLIVAPPRCRTASPPPRPGSPGAGAGLPACGPARTHRSGGIPYPGGMRMRPTLSWTPTDDLPPATTDPEPVADALSGGGVLVLSGAGISTESGIPDYRGEGGSLSRHTPMTYQDFTADPQARRRYWARSHLGWRTFGRARPNAGHRAVAAFGRHGLLSGVITQNVDGLHQAAGSEDVVELHGSLDRVVCLSCGALSPRRELARRLEEANPGFEPVAAGINPDGDADLTDEQVGDFRVVPCAVCGGVLKPDVVFFGEAVPPARVEHCRTLVREATSLLVLGSSLTVMSGLRFVRQAAEAGKPVLIVNRDVTRGDRHAVTRVALPLGAALTTVAGRLGVPVDDGTEPRAQR</sequence>
<dbReference type="InterPro" id="IPR026590">
    <property type="entry name" value="Ssirtuin_cat_dom"/>
</dbReference>
<comment type="subcellular location">
    <subcellularLocation>
        <location evidence="5">Cytoplasm</location>
    </subcellularLocation>
</comment>
<dbReference type="EC" id="2.3.1.286" evidence="5"/>
<feature type="binding site" evidence="5">
    <location>
        <position position="326"/>
    </location>
    <ligand>
        <name>NAD(+)</name>
        <dbReference type="ChEBI" id="CHEBI:57540"/>
    </ligand>
</feature>
<dbReference type="GO" id="GO:0005737">
    <property type="term" value="C:cytoplasm"/>
    <property type="evidence" value="ECO:0007669"/>
    <property type="project" value="UniProtKB-SubCell"/>
</dbReference>
<evidence type="ECO:0000313" key="9">
    <source>
        <dbReference type="EMBL" id="GGX59863.1"/>
    </source>
</evidence>
<dbReference type="PROSITE" id="PS50305">
    <property type="entry name" value="SIRTUIN"/>
    <property type="match status" value="1"/>
</dbReference>
<evidence type="ECO:0000313" key="10">
    <source>
        <dbReference type="Proteomes" id="UP000619244"/>
    </source>
</evidence>
<protein>
    <recommendedName>
        <fullName evidence="5">NAD-dependent protein deacetylase</fullName>
        <ecNumber evidence="5">2.3.1.286</ecNumber>
    </recommendedName>
    <alternativeName>
        <fullName evidence="5">Regulatory protein SIR2 homolog</fullName>
    </alternativeName>
</protein>
<reference evidence="9" key="1">
    <citation type="journal article" date="2014" name="Int. J. Syst. Evol. Microbiol.">
        <title>Complete genome sequence of Corynebacterium casei LMG S-19264T (=DSM 44701T), isolated from a smear-ripened cheese.</title>
        <authorList>
            <consortium name="US DOE Joint Genome Institute (JGI-PGF)"/>
            <person name="Walter F."/>
            <person name="Albersmeier A."/>
            <person name="Kalinowski J."/>
            <person name="Ruckert C."/>
        </authorList>
    </citation>
    <scope>NUCLEOTIDE SEQUENCE</scope>
    <source>
        <strain evidence="9">JCM 4790</strain>
    </source>
</reference>
<organism evidence="9 10">
    <name type="scientific">Streptomyces minutiscleroticus</name>
    <dbReference type="NCBI Taxonomy" id="68238"/>
    <lineage>
        <taxon>Bacteria</taxon>
        <taxon>Bacillati</taxon>
        <taxon>Actinomycetota</taxon>
        <taxon>Actinomycetes</taxon>
        <taxon>Kitasatosporales</taxon>
        <taxon>Streptomycetaceae</taxon>
        <taxon>Streptomyces</taxon>
    </lineage>
</organism>
<dbReference type="PANTHER" id="PTHR11085">
    <property type="entry name" value="NAD-DEPENDENT PROTEIN DEACYLASE SIRTUIN-5, MITOCHONDRIAL-RELATED"/>
    <property type="match status" value="1"/>
</dbReference>
<feature type="active site" description="Proton acceptor" evidence="5 6">
    <location>
        <position position="183"/>
    </location>
</feature>
<keyword evidence="2 5" id="KW-0479">Metal-binding</keyword>
<feature type="domain" description="Deacetylase sirtuin-type" evidence="8">
    <location>
        <begin position="66"/>
        <end position="340"/>
    </location>
</feature>
<dbReference type="PANTHER" id="PTHR11085:SF10">
    <property type="entry name" value="NAD-DEPENDENT PROTEIN DEACYLASE SIRTUIN-5, MITOCHONDRIAL-RELATED"/>
    <property type="match status" value="1"/>
</dbReference>
<keyword evidence="10" id="KW-1185">Reference proteome</keyword>
<dbReference type="InterPro" id="IPR050134">
    <property type="entry name" value="NAD-dep_sirtuin_deacylases"/>
</dbReference>
<feature type="binding site" evidence="5 6">
    <location>
        <position position="242"/>
    </location>
    <ligand>
        <name>Zn(2+)</name>
        <dbReference type="ChEBI" id="CHEBI:29105"/>
    </ligand>
</feature>
<dbReference type="GO" id="GO:0070403">
    <property type="term" value="F:NAD+ binding"/>
    <property type="evidence" value="ECO:0007669"/>
    <property type="project" value="UniProtKB-UniRule"/>
</dbReference>
<evidence type="ECO:0000259" key="8">
    <source>
        <dbReference type="PROSITE" id="PS50305"/>
    </source>
</evidence>
<feature type="region of interest" description="Disordered" evidence="7">
    <location>
        <begin position="93"/>
        <end position="112"/>
    </location>
</feature>
<dbReference type="Pfam" id="PF02146">
    <property type="entry name" value="SIR2"/>
    <property type="match status" value="1"/>
</dbReference>
<dbReference type="NCBIfam" id="NF003738">
    <property type="entry name" value="PRK05333.1"/>
    <property type="match status" value="1"/>
</dbReference>
<evidence type="ECO:0000256" key="7">
    <source>
        <dbReference type="SAM" id="MobiDB-lite"/>
    </source>
</evidence>